<reference evidence="1 2" key="1">
    <citation type="submission" date="2018-06" db="EMBL/GenBank/DDBJ databases">
        <title>Comparative genomics reveals the genomic features of Rhizophagus irregularis, R. cerebriforme, R. diaphanum and Gigaspora rosea, and their symbiotic lifestyle signature.</title>
        <authorList>
            <person name="Morin E."/>
            <person name="San Clemente H."/>
            <person name="Chen E.C.H."/>
            <person name="De La Providencia I."/>
            <person name="Hainaut M."/>
            <person name="Kuo A."/>
            <person name="Kohler A."/>
            <person name="Murat C."/>
            <person name="Tang N."/>
            <person name="Roy S."/>
            <person name="Loubradou J."/>
            <person name="Henrissat B."/>
            <person name="Grigoriev I.V."/>
            <person name="Corradi N."/>
            <person name="Roux C."/>
            <person name="Martin F.M."/>
        </authorList>
    </citation>
    <scope>NUCLEOTIDE SEQUENCE [LARGE SCALE GENOMIC DNA]</scope>
    <source>
        <strain evidence="1 2">DAOM 194757</strain>
    </source>
</reference>
<proteinExistence type="predicted"/>
<keyword evidence="2" id="KW-1185">Reference proteome</keyword>
<name>A0A397WD35_9GLOM</name>
<dbReference type="AlphaFoldDB" id="A0A397WD35"/>
<dbReference type="Proteomes" id="UP000266673">
    <property type="component" value="Unassembled WGS sequence"/>
</dbReference>
<accession>A0A397WD35</accession>
<protein>
    <submittedName>
        <fullName evidence="1">Uncharacterized protein</fullName>
    </submittedName>
</protein>
<dbReference type="STRING" id="44941.A0A397WD35"/>
<evidence type="ECO:0000313" key="1">
    <source>
        <dbReference type="EMBL" id="RIB31023.1"/>
    </source>
</evidence>
<dbReference type="EMBL" id="QKWP01000001">
    <property type="protein sequence ID" value="RIB31023.1"/>
    <property type="molecule type" value="Genomic_DNA"/>
</dbReference>
<organism evidence="1 2">
    <name type="scientific">Gigaspora rosea</name>
    <dbReference type="NCBI Taxonomy" id="44941"/>
    <lineage>
        <taxon>Eukaryota</taxon>
        <taxon>Fungi</taxon>
        <taxon>Fungi incertae sedis</taxon>
        <taxon>Mucoromycota</taxon>
        <taxon>Glomeromycotina</taxon>
        <taxon>Glomeromycetes</taxon>
        <taxon>Diversisporales</taxon>
        <taxon>Gigasporaceae</taxon>
        <taxon>Gigaspora</taxon>
    </lineage>
</organism>
<sequence length="418" mass="49643">MTLRHDYLFVEYIYRYVESLDCLKDRIMEYQQIYKEHRDHTVCATNVKFIAKKLRNKKLEEIEPDLILSDTRHLVVNAIRTLVQHNSKYSFTAWFKVFAFARELDATFSFVEMIEWYNYKSKSGEFLKLLKEDVKPYMKEAFNRITNKLIWLSYDLKCLIFVWTNVIRIENTDRSILRALKDKINEFIKYSQPPELKKQFDEFSIDFQNLLQNPNLQWSEKTYTQALEAIAESNQMEMLDIFPRVLNFVSELDFAMTSQSIFATSIKCLSVIYPLIAKHPKIWDKLKSQASDIIASLSDDVLFSVSIFANDFDQEVISYLGMLIKTRINSSIHELDNHIFKKIMHFIDCDLGLNLPNKFCKEIMCHIFNRLQQHTDKKYNDEVAHQLFFLEFSKFWTLIFKATGFTQLLHSHSYIKVA</sequence>
<gene>
    <name evidence="1" type="ORF">C2G38_2151201</name>
</gene>
<comment type="caution">
    <text evidence="1">The sequence shown here is derived from an EMBL/GenBank/DDBJ whole genome shotgun (WGS) entry which is preliminary data.</text>
</comment>
<evidence type="ECO:0000313" key="2">
    <source>
        <dbReference type="Proteomes" id="UP000266673"/>
    </source>
</evidence>
<dbReference type="OrthoDB" id="2400221at2759"/>